<comment type="caution">
    <text evidence="1">The sequence shown here is derived from an EMBL/GenBank/DDBJ whole genome shotgun (WGS) entry which is preliminary data.</text>
</comment>
<evidence type="ECO:0000313" key="1">
    <source>
        <dbReference type="EMBL" id="MEY8771914.1"/>
    </source>
</evidence>
<evidence type="ECO:0000313" key="2">
    <source>
        <dbReference type="Proteomes" id="UP001565243"/>
    </source>
</evidence>
<dbReference type="RefSeq" id="WP_253457368.1">
    <property type="nucleotide sequence ID" value="NZ_JBGFFX010000010.1"/>
</dbReference>
<accession>A0ABV4EAV1</accession>
<proteinExistence type="predicted"/>
<reference evidence="1 2" key="1">
    <citation type="submission" date="2024-07" db="EMBL/GenBank/DDBJ databases">
        <authorList>
            <person name="Hebao G."/>
        </authorList>
    </citation>
    <scope>NUCLEOTIDE SEQUENCE [LARGE SCALE GENOMIC DNA]</scope>
    <source>
        <strain evidence="1 2">ACCC 02193</strain>
    </source>
</reference>
<dbReference type="EMBL" id="JBGFFX010000010">
    <property type="protein sequence ID" value="MEY8771914.1"/>
    <property type="molecule type" value="Genomic_DNA"/>
</dbReference>
<keyword evidence="2" id="KW-1185">Reference proteome</keyword>
<sequence length="157" mass="18800">MNNKKHVHFKNYWLESTEANLKFFRPQQTFLLNNGRVYSQKQIKPESGEITDKTGSEERALLMAKWPGLMRMKVIQCIDNIRFILKYRFLKYQRKSYWDIYQEHQQVSSQIITMLARINERTKARYEEAGITHSEQKTFPEDDAVRIALRAALKLRK</sequence>
<organism evidence="1 2">
    <name type="scientific">Erwinia aeris</name>
    <dbReference type="NCBI Taxonomy" id="3239803"/>
    <lineage>
        <taxon>Bacteria</taxon>
        <taxon>Pseudomonadati</taxon>
        <taxon>Pseudomonadota</taxon>
        <taxon>Gammaproteobacteria</taxon>
        <taxon>Enterobacterales</taxon>
        <taxon>Erwiniaceae</taxon>
        <taxon>Erwinia</taxon>
    </lineage>
</organism>
<protein>
    <submittedName>
        <fullName evidence="1">Uncharacterized protein</fullName>
    </submittedName>
</protein>
<gene>
    <name evidence="1" type="ORF">AB6T85_16050</name>
</gene>
<name>A0ABV4EAV1_9GAMM</name>
<dbReference type="Proteomes" id="UP001565243">
    <property type="component" value="Unassembled WGS sequence"/>
</dbReference>